<keyword evidence="2 5" id="KW-0645">Protease</keyword>
<dbReference type="GO" id="GO:0004252">
    <property type="term" value="F:serine-type endopeptidase activity"/>
    <property type="evidence" value="ECO:0007669"/>
    <property type="project" value="UniProtKB-UniRule"/>
</dbReference>
<keyword evidence="8" id="KW-1185">Reference proteome</keyword>
<dbReference type="PROSITE" id="PS51892">
    <property type="entry name" value="SUBTILASE"/>
    <property type="match status" value="1"/>
</dbReference>
<dbReference type="InterPro" id="IPR000209">
    <property type="entry name" value="Peptidase_S8/S53_dom"/>
</dbReference>
<dbReference type="EMBL" id="LSFL01000011">
    <property type="protein sequence ID" value="OBY66810.1"/>
    <property type="molecule type" value="Genomic_DNA"/>
</dbReference>
<gene>
    <name evidence="7" type="ORF">LPB301_05110</name>
</gene>
<reference evidence="8" key="1">
    <citation type="submission" date="2016-02" db="EMBL/GenBank/DDBJ databases">
        <title>Paenibacillus sp. LPB0068, isolated from Crassostrea gigas.</title>
        <authorList>
            <person name="Shin S.-K."/>
            <person name="Yi H."/>
        </authorList>
    </citation>
    <scope>NUCLEOTIDE SEQUENCE [LARGE SCALE GENOMIC DNA]</scope>
    <source>
        <strain evidence="8">KCTC 23969</strain>
    </source>
</reference>
<name>A0A1B8U4M2_9FLAO</name>
<comment type="caution">
    <text evidence="7">The sequence shown here is derived from an EMBL/GenBank/DDBJ whole genome shotgun (WGS) entry which is preliminary data.</text>
</comment>
<dbReference type="Proteomes" id="UP000092612">
    <property type="component" value="Unassembled WGS sequence"/>
</dbReference>
<dbReference type="PANTHER" id="PTHR43806:SF11">
    <property type="entry name" value="CEREVISIN-RELATED"/>
    <property type="match status" value="1"/>
</dbReference>
<feature type="active site" description="Charge relay system" evidence="5">
    <location>
        <position position="282"/>
    </location>
</feature>
<dbReference type="AlphaFoldDB" id="A0A1B8U4M2"/>
<evidence type="ECO:0000259" key="6">
    <source>
        <dbReference type="Pfam" id="PF00082"/>
    </source>
</evidence>
<dbReference type="PANTHER" id="PTHR43806">
    <property type="entry name" value="PEPTIDASE S8"/>
    <property type="match status" value="1"/>
</dbReference>
<comment type="similarity">
    <text evidence="1 5">Belongs to the peptidase S8 family.</text>
</comment>
<dbReference type="STRING" id="996801.BW723_00360"/>
<evidence type="ECO:0000256" key="5">
    <source>
        <dbReference type="PROSITE-ProRule" id="PRU01240"/>
    </source>
</evidence>
<dbReference type="InterPro" id="IPR050131">
    <property type="entry name" value="Peptidase_S8_subtilisin-like"/>
</dbReference>
<feature type="domain" description="Peptidase S8/S53" evidence="6">
    <location>
        <begin position="54"/>
        <end position="481"/>
    </location>
</feature>
<organism evidence="7 8">
    <name type="scientific">Polaribacter reichenbachii</name>
    <dbReference type="NCBI Taxonomy" id="996801"/>
    <lineage>
        <taxon>Bacteria</taxon>
        <taxon>Pseudomonadati</taxon>
        <taxon>Bacteroidota</taxon>
        <taxon>Flavobacteriia</taxon>
        <taxon>Flavobacteriales</taxon>
        <taxon>Flavobacteriaceae</taxon>
    </lineage>
</organism>
<sequence length="529" mass="60538">MSPIVKNRAIDSLLINHKVNKTPKNWEFKDVILDTLPGISLYRAYDSILNNKEGKPVIVALIDMTVEINHQGLKNNIWENSDEKVNGLDDDDNGYVDDINGWNFIGNNKGQNNEFVNYEYTRIIKKFNSKFKKSNYIFKSKLDSLEYQIYQKALKKLNSRLKFAKEDLEYINMVSNSKNDAEKLIANYINTSYTLENLDSLKKVYPNNNKLQSAILRKSNFIKYGYSNEYVNRYRLKAKERIDKLLNLDYNDRIIQKDNPENLNDYGYGSYKFNQNTTFLDHGTLMAGIISKVGFKNEIKIMPLTISAYGDEHDKDIALAIRYAVDNGAKVINMSFAKEFSLHLDWVLEAIEYANTNNVLIVSAAANDKYNLDLNENSKFPNDHNNFNDIEVSNNFLNVGSSSYKFKNYLKSSFSNYGIKEVDVFAPGEKIYTTFPNNNFDVAYGGTSSASALISGVAALLYAYYPNISVSQVKEIIMHTGLEFDVMVKTPTKKDKKKMTSFNKLSKSGKIVNIYNAIVSAEKKYIFKK</sequence>
<protein>
    <recommendedName>
        <fullName evidence="6">Peptidase S8/S53 domain-containing protein</fullName>
    </recommendedName>
</protein>
<evidence type="ECO:0000313" key="8">
    <source>
        <dbReference type="Proteomes" id="UP000092612"/>
    </source>
</evidence>
<feature type="active site" description="Charge relay system" evidence="5">
    <location>
        <position position="448"/>
    </location>
</feature>
<keyword evidence="4 5" id="KW-0720">Serine protease</keyword>
<dbReference type="SUPFAM" id="SSF52743">
    <property type="entry name" value="Subtilisin-like"/>
    <property type="match status" value="1"/>
</dbReference>
<evidence type="ECO:0000256" key="2">
    <source>
        <dbReference type="ARBA" id="ARBA00022670"/>
    </source>
</evidence>
<dbReference type="PRINTS" id="PR00723">
    <property type="entry name" value="SUBTILISIN"/>
</dbReference>
<dbReference type="KEGG" id="prn:BW723_00360"/>
<keyword evidence="3 5" id="KW-0378">Hydrolase</keyword>
<evidence type="ECO:0000256" key="1">
    <source>
        <dbReference type="ARBA" id="ARBA00011073"/>
    </source>
</evidence>
<dbReference type="InterPro" id="IPR015500">
    <property type="entry name" value="Peptidase_S8_subtilisin-rel"/>
</dbReference>
<proteinExistence type="inferred from homology"/>
<evidence type="ECO:0000313" key="7">
    <source>
        <dbReference type="EMBL" id="OBY66810.1"/>
    </source>
</evidence>
<feature type="active site" description="Charge relay system" evidence="5">
    <location>
        <position position="63"/>
    </location>
</feature>
<dbReference type="Pfam" id="PF00082">
    <property type="entry name" value="Peptidase_S8"/>
    <property type="match status" value="1"/>
</dbReference>
<evidence type="ECO:0000256" key="3">
    <source>
        <dbReference type="ARBA" id="ARBA00022801"/>
    </source>
</evidence>
<dbReference type="GO" id="GO:0006508">
    <property type="term" value="P:proteolysis"/>
    <property type="evidence" value="ECO:0007669"/>
    <property type="project" value="UniProtKB-KW"/>
</dbReference>
<dbReference type="InterPro" id="IPR036852">
    <property type="entry name" value="Peptidase_S8/S53_dom_sf"/>
</dbReference>
<evidence type="ECO:0000256" key="4">
    <source>
        <dbReference type="ARBA" id="ARBA00022825"/>
    </source>
</evidence>
<dbReference type="Gene3D" id="3.40.50.200">
    <property type="entry name" value="Peptidase S8/S53 domain"/>
    <property type="match status" value="2"/>
</dbReference>
<accession>A0A1B8U4M2</accession>